<gene>
    <name evidence="3" type="ORF">CF651_16000</name>
</gene>
<sequence>MKLGKRISHLRGERQLTQGELARIIGVTRAALSHYENDRRQPTYDTLRKIAQYFSVSVDYVMEGAESNQKTSSVK</sequence>
<comment type="caution">
    <text evidence="3">The sequence shown here is derived from an EMBL/GenBank/DDBJ whole genome shotgun (WGS) entry which is preliminary data.</text>
</comment>
<dbReference type="CDD" id="cd00093">
    <property type="entry name" value="HTH_XRE"/>
    <property type="match status" value="1"/>
</dbReference>
<reference evidence="3 4" key="1">
    <citation type="submission" date="2017-07" db="EMBL/GenBank/DDBJ databases">
        <title>Genome sequencing and assembly of Paenibacillus rigui.</title>
        <authorList>
            <person name="Mayilraj S."/>
        </authorList>
    </citation>
    <scope>NUCLEOTIDE SEQUENCE [LARGE SCALE GENOMIC DNA]</scope>
    <source>
        <strain evidence="3 4">JCM 16352</strain>
    </source>
</reference>
<dbReference type="Gene3D" id="1.10.260.40">
    <property type="entry name" value="lambda repressor-like DNA-binding domains"/>
    <property type="match status" value="1"/>
</dbReference>
<evidence type="ECO:0000259" key="2">
    <source>
        <dbReference type="PROSITE" id="PS50943"/>
    </source>
</evidence>
<name>A0A229UNY4_9BACL</name>
<accession>A0A229UNY4</accession>
<dbReference type="RefSeq" id="WP_094015875.1">
    <property type="nucleotide sequence ID" value="NZ_NMQW01000023.1"/>
</dbReference>
<dbReference type="InterPro" id="IPR010982">
    <property type="entry name" value="Lambda_DNA-bd_dom_sf"/>
</dbReference>
<dbReference type="GO" id="GO:0003677">
    <property type="term" value="F:DNA binding"/>
    <property type="evidence" value="ECO:0007669"/>
    <property type="project" value="UniProtKB-KW"/>
</dbReference>
<dbReference type="SMART" id="SM00530">
    <property type="entry name" value="HTH_XRE"/>
    <property type="match status" value="1"/>
</dbReference>
<dbReference type="PANTHER" id="PTHR46558:SF11">
    <property type="entry name" value="HTH-TYPE TRANSCRIPTIONAL REGULATOR XRE"/>
    <property type="match status" value="1"/>
</dbReference>
<dbReference type="PANTHER" id="PTHR46558">
    <property type="entry name" value="TRACRIPTIONAL REGULATORY PROTEIN-RELATED-RELATED"/>
    <property type="match status" value="1"/>
</dbReference>
<dbReference type="Proteomes" id="UP000215509">
    <property type="component" value="Unassembled WGS sequence"/>
</dbReference>
<proteinExistence type="predicted"/>
<organism evidence="3 4">
    <name type="scientific">Paenibacillus rigui</name>
    <dbReference type="NCBI Taxonomy" id="554312"/>
    <lineage>
        <taxon>Bacteria</taxon>
        <taxon>Bacillati</taxon>
        <taxon>Bacillota</taxon>
        <taxon>Bacilli</taxon>
        <taxon>Bacillales</taxon>
        <taxon>Paenibacillaceae</taxon>
        <taxon>Paenibacillus</taxon>
    </lineage>
</organism>
<dbReference type="Pfam" id="PF01381">
    <property type="entry name" value="HTH_3"/>
    <property type="match status" value="1"/>
</dbReference>
<dbReference type="PROSITE" id="PS50943">
    <property type="entry name" value="HTH_CROC1"/>
    <property type="match status" value="1"/>
</dbReference>
<feature type="domain" description="HTH cro/C1-type" evidence="2">
    <location>
        <begin position="7"/>
        <end position="61"/>
    </location>
</feature>
<evidence type="ECO:0000313" key="4">
    <source>
        <dbReference type="Proteomes" id="UP000215509"/>
    </source>
</evidence>
<dbReference type="InterPro" id="IPR001387">
    <property type="entry name" value="Cro/C1-type_HTH"/>
</dbReference>
<dbReference type="SUPFAM" id="SSF47413">
    <property type="entry name" value="lambda repressor-like DNA-binding domains"/>
    <property type="match status" value="1"/>
</dbReference>
<dbReference type="EMBL" id="NMQW01000023">
    <property type="protein sequence ID" value="OXM85112.1"/>
    <property type="molecule type" value="Genomic_DNA"/>
</dbReference>
<evidence type="ECO:0000256" key="1">
    <source>
        <dbReference type="ARBA" id="ARBA00023125"/>
    </source>
</evidence>
<evidence type="ECO:0000313" key="3">
    <source>
        <dbReference type="EMBL" id="OXM85112.1"/>
    </source>
</evidence>
<dbReference type="OrthoDB" id="8115576at2"/>
<dbReference type="AlphaFoldDB" id="A0A229UNY4"/>
<keyword evidence="4" id="KW-1185">Reference proteome</keyword>
<keyword evidence="1" id="KW-0238">DNA-binding</keyword>
<protein>
    <submittedName>
        <fullName evidence="3">Transcriptional regulator</fullName>
    </submittedName>
</protein>